<dbReference type="OrthoDB" id="641696at2"/>
<gene>
    <name evidence="3" type="ORF">SAMN04488055_2194</name>
</gene>
<dbReference type="STRING" id="536979.SAMN04488055_2194"/>
<evidence type="ECO:0000313" key="4">
    <source>
        <dbReference type="Proteomes" id="UP000185003"/>
    </source>
</evidence>
<evidence type="ECO:0000259" key="1">
    <source>
        <dbReference type="Pfam" id="PF04773"/>
    </source>
</evidence>
<dbReference type="InterPro" id="IPR032508">
    <property type="entry name" value="FecR_C"/>
</dbReference>
<name>A0A1N6FFI4_9BACT</name>
<feature type="domain" description="Protein FecR C-terminal" evidence="2">
    <location>
        <begin position="337"/>
        <end position="401"/>
    </location>
</feature>
<dbReference type="GO" id="GO:0016989">
    <property type="term" value="F:sigma factor antagonist activity"/>
    <property type="evidence" value="ECO:0007669"/>
    <property type="project" value="TreeGrafter"/>
</dbReference>
<protein>
    <submittedName>
        <fullName evidence="3">FecR protein</fullName>
    </submittedName>
</protein>
<evidence type="ECO:0000259" key="2">
    <source>
        <dbReference type="Pfam" id="PF16344"/>
    </source>
</evidence>
<dbReference type="Pfam" id="PF16344">
    <property type="entry name" value="FecR_C"/>
    <property type="match status" value="1"/>
</dbReference>
<keyword evidence="4" id="KW-1185">Reference proteome</keyword>
<dbReference type="PANTHER" id="PTHR30273">
    <property type="entry name" value="PERIPLASMIC SIGNAL SENSOR AND SIGMA FACTOR ACTIVATOR FECR-RELATED"/>
    <property type="match status" value="1"/>
</dbReference>
<dbReference type="FunFam" id="2.60.120.1440:FF:000001">
    <property type="entry name" value="Putative anti-sigma factor"/>
    <property type="match status" value="1"/>
</dbReference>
<dbReference type="RefSeq" id="WP_074239273.1">
    <property type="nucleotide sequence ID" value="NZ_FSRA01000001.1"/>
</dbReference>
<dbReference type="Pfam" id="PF04773">
    <property type="entry name" value="FecR"/>
    <property type="match status" value="1"/>
</dbReference>
<dbReference type="Gene3D" id="3.55.50.30">
    <property type="match status" value="1"/>
</dbReference>
<dbReference type="EMBL" id="FSRA01000001">
    <property type="protein sequence ID" value="SIN94048.1"/>
    <property type="molecule type" value="Genomic_DNA"/>
</dbReference>
<dbReference type="InterPro" id="IPR006860">
    <property type="entry name" value="FecR"/>
</dbReference>
<reference evidence="3 4" key="1">
    <citation type="submission" date="2016-11" db="EMBL/GenBank/DDBJ databases">
        <authorList>
            <person name="Jaros S."/>
            <person name="Januszkiewicz K."/>
            <person name="Wedrychowicz H."/>
        </authorList>
    </citation>
    <scope>NUCLEOTIDE SEQUENCE [LARGE SCALE GENOMIC DNA]</scope>
    <source>
        <strain evidence="3 4">DSM 24787</strain>
    </source>
</reference>
<sequence length="406" mass="45218">MAKEDFPIINTELLDPVAPLLQKLLIGETLSGEEIALLEAWKNRSEENKVLFERLEEPAAVQEMLKTWHGIEKNRELNKQRAMNRISELVSTPSPAVHQVHFLRRRPFRYAAAVLLLLSAGTYFWAVNNKGTDKPQAAAAVIIEPGREGAVLTLADGSKVVLDSLGNGVVANQSGVQVVLQNGQLAYDGASKETVFNTITTPKGRQFRLQLPDGSKVWLNAASAIKYPTAFTGRERLVELEGEAYFEVAKNASMPFKVAARDATVEVLGTSFNVNAYRNESVIRTTLLDGVVRLSAYQQSQTLKPGQQAVAKPASEQLEVVNNADLDKVMAWKNGLFNFEDASLEEVMRQLERWYDIEVTYAKGIPPIRFGGEINRQNTLQDVLQILEKSNVHFRFEESRKLVVVP</sequence>
<feature type="domain" description="FecR protein" evidence="1">
    <location>
        <begin position="198"/>
        <end position="293"/>
    </location>
</feature>
<dbReference type="PANTHER" id="PTHR30273:SF2">
    <property type="entry name" value="PROTEIN FECR"/>
    <property type="match status" value="1"/>
</dbReference>
<dbReference type="Gene3D" id="2.60.120.1440">
    <property type="match status" value="1"/>
</dbReference>
<dbReference type="InterPro" id="IPR012373">
    <property type="entry name" value="Ferrdict_sens_TM"/>
</dbReference>
<dbReference type="Proteomes" id="UP000185003">
    <property type="component" value="Unassembled WGS sequence"/>
</dbReference>
<accession>A0A1N6FFI4</accession>
<dbReference type="AlphaFoldDB" id="A0A1N6FFI4"/>
<evidence type="ECO:0000313" key="3">
    <source>
        <dbReference type="EMBL" id="SIN94048.1"/>
    </source>
</evidence>
<organism evidence="3 4">
    <name type="scientific">Chitinophaga niabensis</name>
    <dbReference type="NCBI Taxonomy" id="536979"/>
    <lineage>
        <taxon>Bacteria</taxon>
        <taxon>Pseudomonadati</taxon>
        <taxon>Bacteroidota</taxon>
        <taxon>Chitinophagia</taxon>
        <taxon>Chitinophagales</taxon>
        <taxon>Chitinophagaceae</taxon>
        <taxon>Chitinophaga</taxon>
    </lineage>
</organism>
<proteinExistence type="predicted"/>